<accession>A0ACD3SME4</accession>
<dbReference type="EMBL" id="AKCV02000024">
    <property type="protein sequence ID" value="TMS57375.1"/>
    <property type="molecule type" value="Genomic_DNA"/>
</dbReference>
<dbReference type="Proteomes" id="UP000004277">
    <property type="component" value="Unassembled WGS sequence"/>
</dbReference>
<comment type="caution">
    <text evidence="1">The sequence shown here is derived from an EMBL/GenBank/DDBJ whole genome shotgun (WGS) entry which is preliminary data.</text>
</comment>
<gene>
    <name evidence="1" type="ORF">MW7_013165</name>
</gene>
<organism evidence="1 2">
    <name type="scientific">Imbroritus primus</name>
    <dbReference type="NCBI Taxonomy" id="3058603"/>
    <lineage>
        <taxon>Bacteria</taxon>
        <taxon>Pseudomonadati</taxon>
        <taxon>Pseudomonadota</taxon>
        <taxon>Betaproteobacteria</taxon>
        <taxon>Burkholderiales</taxon>
        <taxon>Burkholderiaceae</taxon>
        <taxon>Imbroritus</taxon>
    </lineage>
</organism>
<name>A0ACD3SME4_9BURK</name>
<proteinExistence type="predicted"/>
<protein>
    <submittedName>
        <fullName evidence="1">Acyl-CoA dehydrogenase</fullName>
    </submittedName>
</protein>
<keyword evidence="2" id="KW-1185">Reference proteome</keyword>
<reference evidence="1" key="1">
    <citation type="submission" date="2019-05" db="EMBL/GenBank/DDBJ databases">
        <title>Revised genome assembly of Burkholderiaceae (previously Ralstonia) sp. PBA.</title>
        <authorList>
            <person name="Gan H.M."/>
        </authorList>
    </citation>
    <scope>NUCLEOTIDE SEQUENCE</scope>
    <source>
        <strain evidence="1">PBA</strain>
    </source>
</reference>
<evidence type="ECO:0000313" key="2">
    <source>
        <dbReference type="Proteomes" id="UP000004277"/>
    </source>
</evidence>
<evidence type="ECO:0000313" key="1">
    <source>
        <dbReference type="EMBL" id="TMS57375.1"/>
    </source>
</evidence>
<sequence>MTQTSALHRYTALDAEQAAQTPRMQELRRLVIDDFRPTGRACGKTWDMPIRNIEQLHARGWLRTAVSEALGGAGSTLDDADKATYVQAIRTLAYGCPSTAHCFQVHMHATWIIEKIGTPYQIDRYLKPALRDGRLIGFVGSEAKRRSQYMVNTKAKRVEGGWRVTGEKNYATNASYMGAMIATAAIDGVDNPLENHLMMLIDDKMEGITVDPTWYRPAGMRAADSPIIVFDNVFVPDEQILGQPGEYPRGRWQGRYHLGFAANYLGATEGMFDWFIDYMKLKGRTKDNILHLRTGEIRIELEATRALFHRAIAAWAEGDIVQAELLSIAAKSTAAHMAFNASHKIIHAAGSTSLFEEYPLATYLADLHTHVLHAVHDKSAQTLGLATLGEQFDSTTQR</sequence>